<feature type="domain" description="Response regulatory" evidence="5">
    <location>
        <begin position="674"/>
        <end position="809"/>
    </location>
</feature>
<dbReference type="AlphaFoldDB" id="A0AAF0EEM7"/>
<dbReference type="CDD" id="cd17546">
    <property type="entry name" value="REC_hyHK_CKI1_RcsC-like"/>
    <property type="match status" value="1"/>
</dbReference>
<evidence type="ECO:0000256" key="2">
    <source>
        <dbReference type="ARBA" id="ARBA00023012"/>
    </source>
</evidence>
<evidence type="ECO:0000256" key="1">
    <source>
        <dbReference type="ARBA" id="ARBA00022553"/>
    </source>
</evidence>
<dbReference type="InterPro" id="IPR001789">
    <property type="entry name" value="Sig_transdc_resp-reg_receiver"/>
</dbReference>
<protein>
    <submittedName>
        <fullName evidence="6">Two-component response regulator SSK1p</fullName>
    </submittedName>
</protein>
<dbReference type="PANTHER" id="PTHR45339">
    <property type="entry name" value="HYBRID SIGNAL TRANSDUCTION HISTIDINE KINASE J"/>
    <property type="match status" value="1"/>
</dbReference>
<dbReference type="GO" id="GO:0000156">
    <property type="term" value="F:phosphorelay response regulator activity"/>
    <property type="evidence" value="ECO:0007669"/>
    <property type="project" value="UniProtKB-ARBA"/>
</dbReference>
<feature type="compositionally biased region" description="Low complexity" evidence="4">
    <location>
        <begin position="418"/>
        <end position="430"/>
    </location>
</feature>
<dbReference type="Gene3D" id="3.40.50.2300">
    <property type="match status" value="1"/>
</dbReference>
<evidence type="ECO:0000313" key="7">
    <source>
        <dbReference type="Proteomes" id="UP001214415"/>
    </source>
</evidence>
<keyword evidence="2" id="KW-0902">Two-component regulatory system</keyword>
<gene>
    <name evidence="6" type="primary">MgSsk1</name>
    <name evidence="6" type="ORF">MEQU1_003649</name>
</gene>
<dbReference type="EMBL" id="CP119907">
    <property type="protein sequence ID" value="WFD24942.1"/>
    <property type="molecule type" value="Genomic_DNA"/>
</dbReference>
<proteinExistence type="predicted"/>
<dbReference type="SMART" id="SM00448">
    <property type="entry name" value="REC"/>
    <property type="match status" value="1"/>
</dbReference>
<dbReference type="Proteomes" id="UP001214415">
    <property type="component" value="Chromosome 8"/>
</dbReference>
<feature type="modified residue" description="4-aspartylphosphate" evidence="3">
    <location>
        <position position="723"/>
    </location>
</feature>
<evidence type="ECO:0000259" key="5">
    <source>
        <dbReference type="PROSITE" id="PS50110"/>
    </source>
</evidence>
<feature type="region of interest" description="Disordered" evidence="4">
    <location>
        <begin position="415"/>
        <end position="496"/>
    </location>
</feature>
<dbReference type="Pfam" id="PF00072">
    <property type="entry name" value="Response_reg"/>
    <property type="match status" value="1"/>
</dbReference>
<reference evidence="6" key="1">
    <citation type="submission" date="2023-03" db="EMBL/GenBank/DDBJ databases">
        <title>Mating type loci evolution in Malassezia.</title>
        <authorList>
            <person name="Coelho M.A."/>
        </authorList>
    </citation>
    <scope>NUCLEOTIDE SEQUENCE</scope>
    <source>
        <strain evidence="6">CBS 12830</strain>
    </source>
</reference>
<evidence type="ECO:0000313" key="6">
    <source>
        <dbReference type="EMBL" id="WFD24942.1"/>
    </source>
</evidence>
<name>A0AAF0EEM7_9BASI</name>
<dbReference type="PANTHER" id="PTHR45339:SF1">
    <property type="entry name" value="HYBRID SIGNAL TRANSDUCTION HISTIDINE KINASE J"/>
    <property type="match status" value="1"/>
</dbReference>
<dbReference type="FunFam" id="3.40.50.2300:FF:000146">
    <property type="entry name" value="Putative two-component response regulator SSK1p"/>
    <property type="match status" value="1"/>
</dbReference>
<sequence>MAASRPQAYGQITLSLQHCIDLTLQVISSQTRPQAYVSISQIALQALMHTSSALQWLNVRTTMGLTGAANAPPQTLSTLSAHVSDLTQLALDAVAAQAGASRVEVLLTSPASVLSVTQRAESGHTLRFVDTSDDHPWYPSASYPVAVLAVLIHIFSCLVHVSVQDSRVVARVSCSEHLNESAVDVYFDATVHSDETTWPAWLGPYADLQSVLDEFGVHLSQSSCNEEALTAIGDELLMAPFRQASNVCCLRISLRRPGAPDLLTTETNRERDLPSVVPGLSVLHALDRVPMLRVCVLPKNDALTAQLRTFLTEWGMSLVALDETPDVVVVHNDTNVCFDARERGLPCLFFSPCAAVPIGSLPAGTSAFPEPVGRPRLLYALIAVALKGRLPPQPAPILVDATTASVDVSPTAEVAHLPSTSTTSAAASPAIPEGVASESPAAAQDSVASLPSATGTPDVPWSSDTHRATPPQAFTMPGGRDVVSPAGSTTASPVVDDGDDYFAQAVSRLATQANTAGGRLVRGADGRLAGLYFQPRKTTPTGSSPLLSSSGSTEPVRTPIRAPAPVVPTTLSFGPRRTQRLSRPGAPTSIPLPPPRMELPVRPAPTPYTQLPVRHSVRTSAQPQPGVVIGPQGTATLSQRPSDQAPPSPLSPRALSRIQKRKLALREEFLPPVKVLIVEDNVINQRILATFLQRKHIAYEIAKDGREAVDKWRHGDFHLILMDIQLPVMDGIEATKEIRRLEHASQASRSRTDASMLPVISARHSVIIVALTASVLISDRVEALAAGCNDFLNKPVSLPWLQRKILEWGSMQYLLHAGLSSWASEPSLHSFQQQVNEQAQRLASAMQLEPPRASS</sequence>
<evidence type="ECO:0000256" key="3">
    <source>
        <dbReference type="PROSITE-ProRule" id="PRU00169"/>
    </source>
</evidence>
<evidence type="ECO:0000256" key="4">
    <source>
        <dbReference type="SAM" id="MobiDB-lite"/>
    </source>
</evidence>
<dbReference type="InterPro" id="IPR011006">
    <property type="entry name" value="CheY-like_superfamily"/>
</dbReference>
<feature type="region of interest" description="Disordered" evidence="4">
    <location>
        <begin position="533"/>
        <end position="653"/>
    </location>
</feature>
<dbReference type="PROSITE" id="PS50110">
    <property type="entry name" value="RESPONSE_REGULATORY"/>
    <property type="match status" value="1"/>
</dbReference>
<feature type="compositionally biased region" description="Pro residues" evidence="4">
    <location>
        <begin position="590"/>
        <end position="606"/>
    </location>
</feature>
<keyword evidence="1 3" id="KW-0597">Phosphoprotein</keyword>
<feature type="compositionally biased region" description="Low complexity" evidence="4">
    <location>
        <begin position="538"/>
        <end position="553"/>
    </location>
</feature>
<feature type="compositionally biased region" description="Polar residues" evidence="4">
    <location>
        <begin position="633"/>
        <end position="642"/>
    </location>
</feature>
<accession>A0AAF0EEM7</accession>
<organism evidence="6 7">
    <name type="scientific">Malassezia equina</name>
    <dbReference type="NCBI Taxonomy" id="1381935"/>
    <lineage>
        <taxon>Eukaryota</taxon>
        <taxon>Fungi</taxon>
        <taxon>Dikarya</taxon>
        <taxon>Basidiomycota</taxon>
        <taxon>Ustilaginomycotina</taxon>
        <taxon>Malasseziomycetes</taxon>
        <taxon>Malasseziales</taxon>
        <taxon>Malasseziaceae</taxon>
        <taxon>Malassezia</taxon>
    </lineage>
</organism>
<feature type="compositionally biased region" description="Polar residues" evidence="4">
    <location>
        <begin position="446"/>
        <end position="455"/>
    </location>
</feature>
<keyword evidence="7" id="KW-1185">Reference proteome</keyword>
<dbReference type="SUPFAM" id="SSF52172">
    <property type="entry name" value="CheY-like"/>
    <property type="match status" value="1"/>
</dbReference>